<dbReference type="EC" id="2.7.13.3" evidence="2"/>
<evidence type="ECO:0000313" key="11">
    <source>
        <dbReference type="EMBL" id="EYF01850.1"/>
    </source>
</evidence>
<feature type="compositionally biased region" description="Gly residues" evidence="7">
    <location>
        <begin position="616"/>
        <end position="625"/>
    </location>
</feature>
<evidence type="ECO:0000259" key="8">
    <source>
        <dbReference type="PROSITE" id="PS50109"/>
    </source>
</evidence>
<dbReference type="SMART" id="SM00448">
    <property type="entry name" value="REC"/>
    <property type="match status" value="1"/>
</dbReference>
<dbReference type="InterPro" id="IPR003018">
    <property type="entry name" value="GAF"/>
</dbReference>
<dbReference type="RefSeq" id="WP_052376504.1">
    <property type="nucleotide sequence ID" value="NZ_ASRX01000070.1"/>
</dbReference>
<dbReference type="eggNOG" id="COG4251">
    <property type="taxonomic scope" value="Bacteria"/>
</dbReference>
<dbReference type="Gene3D" id="3.40.50.2300">
    <property type="match status" value="1"/>
</dbReference>
<protein>
    <recommendedName>
        <fullName evidence="2">histidine kinase</fullName>
        <ecNumber evidence="2">2.7.13.3</ecNumber>
    </recommendedName>
</protein>
<keyword evidence="3 6" id="KW-0597">Phosphoprotein</keyword>
<dbReference type="CDD" id="cd16922">
    <property type="entry name" value="HATPase_EvgS-ArcB-TorS-like"/>
    <property type="match status" value="1"/>
</dbReference>
<dbReference type="Pfam" id="PF00072">
    <property type="entry name" value="Response_reg"/>
    <property type="match status" value="1"/>
</dbReference>
<dbReference type="SUPFAM" id="SSF55874">
    <property type="entry name" value="ATPase domain of HSP90 chaperone/DNA topoisomerase II/histidine kinase"/>
    <property type="match status" value="2"/>
</dbReference>
<dbReference type="SMART" id="SM00091">
    <property type="entry name" value="PAS"/>
    <property type="match status" value="1"/>
</dbReference>
<dbReference type="PROSITE" id="PS50112">
    <property type="entry name" value="PAS"/>
    <property type="match status" value="1"/>
</dbReference>
<evidence type="ECO:0000259" key="9">
    <source>
        <dbReference type="PROSITE" id="PS50110"/>
    </source>
</evidence>
<organism evidence="11 12">
    <name type="scientific">Chondromyces apiculatus DSM 436</name>
    <dbReference type="NCBI Taxonomy" id="1192034"/>
    <lineage>
        <taxon>Bacteria</taxon>
        <taxon>Pseudomonadati</taxon>
        <taxon>Myxococcota</taxon>
        <taxon>Polyangia</taxon>
        <taxon>Polyangiales</taxon>
        <taxon>Polyangiaceae</taxon>
        <taxon>Chondromyces</taxon>
    </lineage>
</organism>
<name>A0A017SZ11_9BACT</name>
<dbReference type="InterPro" id="IPR013656">
    <property type="entry name" value="PAS_4"/>
</dbReference>
<dbReference type="PANTHER" id="PTHR43547">
    <property type="entry name" value="TWO-COMPONENT HISTIDINE KINASE"/>
    <property type="match status" value="1"/>
</dbReference>
<dbReference type="InterPro" id="IPR011006">
    <property type="entry name" value="CheY-like_superfamily"/>
</dbReference>
<dbReference type="PRINTS" id="PR00344">
    <property type="entry name" value="BCTRLSENSOR"/>
</dbReference>
<evidence type="ECO:0000256" key="7">
    <source>
        <dbReference type="SAM" id="MobiDB-lite"/>
    </source>
</evidence>
<dbReference type="InterPro" id="IPR003661">
    <property type="entry name" value="HisK_dim/P_dom"/>
</dbReference>
<dbReference type="Pfam" id="PF00512">
    <property type="entry name" value="HisKA"/>
    <property type="match status" value="2"/>
</dbReference>
<feature type="modified residue" description="4-aspartylphosphate" evidence="6">
    <location>
        <position position="696"/>
    </location>
</feature>
<feature type="domain" description="Histidine kinase" evidence="8">
    <location>
        <begin position="357"/>
        <end position="572"/>
    </location>
</feature>
<dbReference type="SUPFAM" id="SSF55785">
    <property type="entry name" value="PYP-like sensor domain (PAS domain)"/>
    <property type="match status" value="2"/>
</dbReference>
<keyword evidence="4" id="KW-0808">Transferase</keyword>
<evidence type="ECO:0000256" key="6">
    <source>
        <dbReference type="PROSITE-ProRule" id="PRU00169"/>
    </source>
</evidence>
<dbReference type="Gene3D" id="3.30.450.20">
    <property type="entry name" value="PAS domain"/>
    <property type="match status" value="2"/>
</dbReference>
<reference evidence="11 12" key="1">
    <citation type="submission" date="2013-05" db="EMBL/GenBank/DDBJ databases">
        <title>Genome assembly of Chondromyces apiculatus DSM 436.</title>
        <authorList>
            <person name="Sharma G."/>
            <person name="Khatri I."/>
            <person name="Kaur C."/>
            <person name="Mayilraj S."/>
            <person name="Subramanian S."/>
        </authorList>
    </citation>
    <scope>NUCLEOTIDE SEQUENCE [LARGE SCALE GENOMIC DNA]</scope>
    <source>
        <strain evidence="11 12">DSM 436</strain>
    </source>
</reference>
<dbReference type="InterPro" id="IPR004358">
    <property type="entry name" value="Sig_transdc_His_kin-like_C"/>
</dbReference>
<dbReference type="Gene3D" id="1.10.287.130">
    <property type="match status" value="2"/>
</dbReference>
<evidence type="ECO:0000256" key="3">
    <source>
        <dbReference type="ARBA" id="ARBA00022553"/>
    </source>
</evidence>
<dbReference type="InterPro" id="IPR036890">
    <property type="entry name" value="HATPase_C_sf"/>
</dbReference>
<dbReference type="CDD" id="cd00082">
    <property type="entry name" value="HisKA"/>
    <property type="match status" value="2"/>
</dbReference>
<dbReference type="SMART" id="SM00388">
    <property type="entry name" value="HisKA"/>
    <property type="match status" value="2"/>
</dbReference>
<dbReference type="InterPro" id="IPR000014">
    <property type="entry name" value="PAS"/>
</dbReference>
<comment type="catalytic activity">
    <reaction evidence="1">
        <text>ATP + protein L-histidine = ADP + protein N-phospho-L-histidine.</text>
        <dbReference type="EC" id="2.7.13.3"/>
    </reaction>
</comment>
<evidence type="ECO:0000256" key="1">
    <source>
        <dbReference type="ARBA" id="ARBA00000085"/>
    </source>
</evidence>
<dbReference type="Gene3D" id="3.30.450.40">
    <property type="match status" value="1"/>
</dbReference>
<dbReference type="SUPFAM" id="SSF55781">
    <property type="entry name" value="GAF domain-like"/>
    <property type="match status" value="1"/>
</dbReference>
<dbReference type="EMBL" id="ASRX01000070">
    <property type="protein sequence ID" value="EYF01850.1"/>
    <property type="molecule type" value="Genomic_DNA"/>
</dbReference>
<dbReference type="PROSITE" id="PS50109">
    <property type="entry name" value="HIS_KIN"/>
    <property type="match status" value="2"/>
</dbReference>
<dbReference type="InterPro" id="IPR001789">
    <property type="entry name" value="Sig_transdc_resp-reg_receiver"/>
</dbReference>
<accession>A0A017SZ11</accession>
<dbReference type="eggNOG" id="COG2205">
    <property type="taxonomic scope" value="Bacteria"/>
</dbReference>
<dbReference type="SMART" id="SM00387">
    <property type="entry name" value="HATPase_c"/>
    <property type="match status" value="2"/>
</dbReference>
<dbReference type="PROSITE" id="PS50110">
    <property type="entry name" value="RESPONSE_REGULATORY"/>
    <property type="match status" value="1"/>
</dbReference>
<comment type="caution">
    <text evidence="11">The sequence shown here is derived from an EMBL/GenBank/DDBJ whole genome shotgun (WGS) entry which is preliminary data.</text>
</comment>
<dbReference type="SUPFAM" id="SSF52172">
    <property type="entry name" value="CheY-like"/>
    <property type="match status" value="1"/>
</dbReference>
<feature type="region of interest" description="Disordered" evidence="7">
    <location>
        <begin position="605"/>
        <end position="645"/>
    </location>
</feature>
<feature type="domain" description="Histidine kinase" evidence="8">
    <location>
        <begin position="905"/>
        <end position="1120"/>
    </location>
</feature>
<evidence type="ECO:0000259" key="10">
    <source>
        <dbReference type="PROSITE" id="PS50112"/>
    </source>
</evidence>
<evidence type="ECO:0000256" key="2">
    <source>
        <dbReference type="ARBA" id="ARBA00012438"/>
    </source>
</evidence>
<gene>
    <name evidence="11" type="ORF">CAP_7731</name>
</gene>
<dbReference type="CDD" id="cd00130">
    <property type="entry name" value="PAS"/>
    <property type="match status" value="1"/>
</dbReference>
<evidence type="ECO:0000256" key="4">
    <source>
        <dbReference type="ARBA" id="ARBA00022679"/>
    </source>
</evidence>
<dbReference type="PANTHER" id="PTHR43547:SF2">
    <property type="entry name" value="HYBRID SIGNAL TRANSDUCTION HISTIDINE KINASE C"/>
    <property type="match status" value="1"/>
</dbReference>
<dbReference type="Pfam" id="PF02518">
    <property type="entry name" value="HATPase_c"/>
    <property type="match status" value="2"/>
</dbReference>
<dbReference type="InterPro" id="IPR003594">
    <property type="entry name" value="HATPase_dom"/>
</dbReference>
<dbReference type="Pfam" id="PF08448">
    <property type="entry name" value="PAS_4"/>
    <property type="match status" value="1"/>
</dbReference>
<dbReference type="Gene3D" id="3.30.565.10">
    <property type="entry name" value="Histidine kinase-like ATPase, C-terminal domain"/>
    <property type="match status" value="2"/>
</dbReference>
<dbReference type="InterPro" id="IPR035965">
    <property type="entry name" value="PAS-like_dom_sf"/>
</dbReference>
<dbReference type="NCBIfam" id="TIGR00229">
    <property type="entry name" value="sensory_box"/>
    <property type="match status" value="1"/>
</dbReference>
<dbReference type="InterPro" id="IPR005467">
    <property type="entry name" value="His_kinase_dom"/>
</dbReference>
<dbReference type="STRING" id="1192034.CAP_7731"/>
<evidence type="ECO:0000313" key="12">
    <source>
        <dbReference type="Proteomes" id="UP000019678"/>
    </source>
</evidence>
<dbReference type="SUPFAM" id="SSF47384">
    <property type="entry name" value="Homodimeric domain of signal transducing histidine kinase"/>
    <property type="match status" value="2"/>
</dbReference>
<proteinExistence type="predicted"/>
<dbReference type="AlphaFoldDB" id="A0A017SZ11"/>
<dbReference type="InterPro" id="IPR036097">
    <property type="entry name" value="HisK_dim/P_sf"/>
</dbReference>
<feature type="domain" description="Response regulatory" evidence="9">
    <location>
        <begin position="648"/>
        <end position="763"/>
    </location>
</feature>
<dbReference type="Proteomes" id="UP000019678">
    <property type="component" value="Unassembled WGS sequence"/>
</dbReference>
<dbReference type="GO" id="GO:0000155">
    <property type="term" value="F:phosphorelay sensor kinase activity"/>
    <property type="evidence" value="ECO:0007669"/>
    <property type="project" value="InterPro"/>
</dbReference>
<dbReference type="Pfam" id="PF13185">
    <property type="entry name" value="GAF_2"/>
    <property type="match status" value="1"/>
</dbReference>
<sequence>MTSPDMSSSQADLERIFPGGGELGARMRAKDWSQTPLGPPEAWPPSLRTAVSVMLVSPFPTLLMWGPEYVQIYNDSFRLLLGEKHPEALGLPIRQTFAEVWEVIREMFEGVKRTGKASYSENQLFLLLRQGFLEESYFTFSYVPARDEHGEIVGLIDFASETTGQVLGERRFKALRELAIRAAAAVDAEGVFRAAEEVLAHNGADVPFALLYVQEEDTHRLVMRTGLTEGDTGAPSRVPREDLSGWPLAEVLRAGEERLVEDVDTRLGALHAGPWPDPVRRALLTPLALGGSGENDAVLVVGLSPRLPFDEAYRDFLGLMSREVAADVLRARALEQEKQRAAKLAELDRQKTAFFGNVSHEFRTPLTLILGPTEDALSSPAQALQGEQLERVHGNAQRLLKLVNTLLEFSRVEAGKSRATFVPTDLAALTTGLASAFESVVVKAGLRLVVDCPPLPEPVWVDPGLWEKVVLNLVSNAFKFTLAGQVAVRQRWTGNGVELAVEDTGTGIPPEELPRLFQRFHRVEGAQGRSHEGSGIGLSLVQELVRLHGGEVRVESAPGVGSTFTVVVPAGRAHLPAEGVQATARPALPSASTEAFVREAAHWVPGSQEGEDGARQGEGGAGDAGAAGDVRAMPSAPGEAAGQEPRTRVLLADDNADMRAYVQSVLDTHFEVEAVADGEEALAAARARLPDVVLSDVMMPRMDGVALTRALREDPRTARVPVVLLSARAGEEATVDGLAAGADDYLIKPFGARELTARLQGAVKVARADAARRRALERVAEVLEAMGDAFFAMDADFRVTAVNPSYERMTGMRREDVLGKVFWDVFPDAGDPRSVYWQQYHRCMEARESVKFIDYYAPLSMWADLRANPTPDGGIAVFCRDISAEKEAEAIRARQAEFEKQLIGIVSHDLRNPLSAIQMGTTLLARREELSDRALKTVVRVQNSASRATDLVNDLLDFTQSRLGGGIAIQPVATDVHAVTHAVLVEMEVTHPEREVRFSHAGDGKADTDPHRVAQVVQNLVSNALKYSQEGTPVTVTSRGEAESIVISVHNLGNPIPEALQPTLFEPFKRGESHKEITNRSVGLGLYIVKQVVEAHRGSIEVTSSEARGTTFTMRLPRARG</sequence>
<keyword evidence="12" id="KW-1185">Reference proteome</keyword>
<dbReference type="Pfam" id="PF13426">
    <property type="entry name" value="PAS_9"/>
    <property type="match status" value="1"/>
</dbReference>
<dbReference type="CDD" id="cd17574">
    <property type="entry name" value="REC_OmpR"/>
    <property type="match status" value="1"/>
</dbReference>
<dbReference type="InterPro" id="IPR029016">
    <property type="entry name" value="GAF-like_dom_sf"/>
</dbReference>
<evidence type="ECO:0000256" key="5">
    <source>
        <dbReference type="ARBA" id="ARBA00022777"/>
    </source>
</evidence>
<feature type="domain" description="PAS" evidence="10">
    <location>
        <begin position="775"/>
        <end position="820"/>
    </location>
</feature>
<dbReference type="FunFam" id="3.30.565.10:FF:000006">
    <property type="entry name" value="Sensor histidine kinase WalK"/>
    <property type="match status" value="2"/>
</dbReference>
<dbReference type="eggNOG" id="COG0745">
    <property type="taxonomic scope" value="Bacteria"/>
</dbReference>
<keyword evidence="5 11" id="KW-0418">Kinase</keyword>